<keyword evidence="1" id="KW-0479">Metal-binding</keyword>
<proteinExistence type="predicted"/>
<evidence type="ECO:0000256" key="4">
    <source>
        <dbReference type="PROSITE-ProRule" id="PRU01343"/>
    </source>
</evidence>
<dbReference type="PROSITE" id="PS51999">
    <property type="entry name" value="ZF_GRF"/>
    <property type="match status" value="1"/>
</dbReference>
<evidence type="ECO:0000256" key="1">
    <source>
        <dbReference type="ARBA" id="ARBA00022723"/>
    </source>
</evidence>
<dbReference type="Proteomes" id="UP000541444">
    <property type="component" value="Unassembled WGS sequence"/>
</dbReference>
<feature type="domain" description="GRF-type" evidence="5">
    <location>
        <begin position="161"/>
        <end position="202"/>
    </location>
</feature>
<dbReference type="AlphaFoldDB" id="A0A7J7MIR2"/>
<evidence type="ECO:0000313" key="7">
    <source>
        <dbReference type="Proteomes" id="UP000541444"/>
    </source>
</evidence>
<dbReference type="GO" id="GO:0008270">
    <property type="term" value="F:zinc ion binding"/>
    <property type="evidence" value="ECO:0007669"/>
    <property type="project" value="UniProtKB-KW"/>
</dbReference>
<evidence type="ECO:0000256" key="2">
    <source>
        <dbReference type="ARBA" id="ARBA00022771"/>
    </source>
</evidence>
<name>A0A7J7MIR2_9MAGN</name>
<organism evidence="6 7">
    <name type="scientific">Kingdonia uniflora</name>
    <dbReference type="NCBI Taxonomy" id="39325"/>
    <lineage>
        <taxon>Eukaryota</taxon>
        <taxon>Viridiplantae</taxon>
        <taxon>Streptophyta</taxon>
        <taxon>Embryophyta</taxon>
        <taxon>Tracheophyta</taxon>
        <taxon>Spermatophyta</taxon>
        <taxon>Magnoliopsida</taxon>
        <taxon>Ranunculales</taxon>
        <taxon>Circaeasteraceae</taxon>
        <taxon>Kingdonia</taxon>
    </lineage>
</organism>
<keyword evidence="2 4" id="KW-0863">Zinc-finger</keyword>
<feature type="non-terminal residue" evidence="6">
    <location>
        <position position="1"/>
    </location>
</feature>
<keyword evidence="3" id="KW-0862">Zinc</keyword>
<gene>
    <name evidence="6" type="ORF">GIB67_000564</name>
</gene>
<dbReference type="InterPro" id="IPR010666">
    <property type="entry name" value="Znf_GRF"/>
</dbReference>
<protein>
    <recommendedName>
        <fullName evidence="5">GRF-type domain-containing protein</fullName>
    </recommendedName>
</protein>
<evidence type="ECO:0000256" key="3">
    <source>
        <dbReference type="ARBA" id="ARBA00022833"/>
    </source>
</evidence>
<accession>A0A7J7MIR2</accession>
<dbReference type="EMBL" id="JACGCM010001471">
    <property type="protein sequence ID" value="KAF6154680.1"/>
    <property type="molecule type" value="Genomic_DNA"/>
</dbReference>
<evidence type="ECO:0000313" key="6">
    <source>
        <dbReference type="EMBL" id="KAF6154680.1"/>
    </source>
</evidence>
<dbReference type="OrthoDB" id="2009526at2759"/>
<reference evidence="6 7" key="1">
    <citation type="journal article" date="2020" name="IScience">
        <title>Genome Sequencing of the Endangered Kingdonia uniflora (Circaeasteraceae, Ranunculales) Reveals Potential Mechanisms of Evolutionary Specialization.</title>
        <authorList>
            <person name="Sun Y."/>
            <person name="Deng T."/>
            <person name="Zhang A."/>
            <person name="Moore M.J."/>
            <person name="Landis J.B."/>
            <person name="Lin N."/>
            <person name="Zhang H."/>
            <person name="Zhang X."/>
            <person name="Huang J."/>
            <person name="Zhang X."/>
            <person name="Sun H."/>
            <person name="Wang H."/>
        </authorList>
    </citation>
    <scope>NUCLEOTIDE SEQUENCE [LARGE SCALE GENOMIC DNA]</scope>
    <source>
        <strain evidence="6">TB1705</strain>
        <tissue evidence="6">Leaf</tissue>
    </source>
</reference>
<keyword evidence="7" id="KW-1185">Reference proteome</keyword>
<comment type="caution">
    <text evidence="6">The sequence shown here is derived from an EMBL/GenBank/DDBJ whole genome shotgun (WGS) entry which is preliminary data.</text>
</comment>
<sequence length="205" mass="23102">RHIGIVGYGVGWMSICLVIVDMAHVNSEVKKYKTAPLQHRDLLEKLFGSLSATGILHGLQVVCQMYNLEGHIASKCPWVYTKCKKATCNGIMKLMIFLTENNYERKFLKCQHSICGSFQWLLDVVNQAKGAEGGSSSSNGYFGCGQSNHWVRDCHCVRFPCTAHGSNHLMKIFTSKTQQSFGQKFIKCEDPICNNFIWLTDAIRE</sequence>
<evidence type="ECO:0000259" key="5">
    <source>
        <dbReference type="PROSITE" id="PS51999"/>
    </source>
</evidence>